<dbReference type="EMBL" id="FNAB01000020">
    <property type="protein sequence ID" value="SDE54277.1"/>
    <property type="molecule type" value="Genomic_DNA"/>
</dbReference>
<evidence type="ECO:0000313" key="2">
    <source>
        <dbReference type="EMBL" id="SDE54277.1"/>
    </source>
</evidence>
<organism evidence="2 3">
    <name type="scientific">Rhodococcus tukisamuensis</name>
    <dbReference type="NCBI Taxonomy" id="168276"/>
    <lineage>
        <taxon>Bacteria</taxon>
        <taxon>Bacillati</taxon>
        <taxon>Actinomycetota</taxon>
        <taxon>Actinomycetes</taxon>
        <taxon>Mycobacteriales</taxon>
        <taxon>Nocardiaceae</taxon>
        <taxon>Rhodococcus</taxon>
    </lineage>
</organism>
<proteinExistence type="predicted"/>
<accession>A0A1G7DS00</accession>
<dbReference type="RefSeq" id="WP_072846755.1">
    <property type="nucleotide sequence ID" value="NZ_FNAB01000020.1"/>
</dbReference>
<feature type="domain" description="SnoaL-like" evidence="1">
    <location>
        <begin position="18"/>
        <end position="141"/>
    </location>
</feature>
<dbReference type="InterPro" id="IPR037401">
    <property type="entry name" value="SnoaL-like"/>
</dbReference>
<dbReference type="Gene3D" id="3.10.450.50">
    <property type="match status" value="1"/>
</dbReference>
<dbReference type="InterPro" id="IPR032710">
    <property type="entry name" value="NTF2-like_dom_sf"/>
</dbReference>
<keyword evidence="3" id="KW-1185">Reference proteome</keyword>
<name>A0A1G7DS00_9NOCA</name>
<dbReference type="Pfam" id="PF13577">
    <property type="entry name" value="SnoaL_4"/>
    <property type="match status" value="1"/>
</dbReference>
<sequence>MTDTADLLFRLEQRVQLLEDKLELMNIISAYGPAVDSGESTAVAGLWTEDGVYDVDTGCLSGRAEIEAMVHSAPHQSYIAGGCGHLVGPPHLEIDGDTAVATCHSQLVKHDPETRSYHVARITANRWEFARIDGRWMVTLRTNRIIDGRDSAREILSAGVTAKA</sequence>
<reference evidence="2 3" key="1">
    <citation type="submission" date="2016-10" db="EMBL/GenBank/DDBJ databases">
        <authorList>
            <person name="de Groot N.N."/>
        </authorList>
    </citation>
    <scope>NUCLEOTIDE SEQUENCE [LARGE SCALE GENOMIC DNA]</scope>
    <source>
        <strain evidence="2 3">JCM 11308</strain>
    </source>
</reference>
<evidence type="ECO:0000259" key="1">
    <source>
        <dbReference type="Pfam" id="PF13577"/>
    </source>
</evidence>
<dbReference type="Proteomes" id="UP000199417">
    <property type="component" value="Unassembled WGS sequence"/>
</dbReference>
<protein>
    <submittedName>
        <fullName evidence="2">SnoaL-like domain-containing protein</fullName>
    </submittedName>
</protein>
<dbReference type="AlphaFoldDB" id="A0A1G7DS00"/>
<dbReference type="CDD" id="cd00531">
    <property type="entry name" value="NTF2_like"/>
    <property type="match status" value="1"/>
</dbReference>
<dbReference type="STRING" id="168276.SAMN05444580_12063"/>
<gene>
    <name evidence="2" type="ORF">SAMN05444580_12063</name>
</gene>
<evidence type="ECO:0000313" key="3">
    <source>
        <dbReference type="Proteomes" id="UP000199417"/>
    </source>
</evidence>
<dbReference type="SUPFAM" id="SSF54427">
    <property type="entry name" value="NTF2-like"/>
    <property type="match status" value="1"/>
</dbReference>